<protein>
    <submittedName>
        <fullName evidence="1">Uncharacterized protein</fullName>
    </submittedName>
</protein>
<dbReference type="Proteomes" id="UP000000311">
    <property type="component" value="Unassembled WGS sequence"/>
</dbReference>
<organism evidence="2">
    <name type="scientific">Camponotus floridanus</name>
    <name type="common">Florida carpenter ant</name>
    <dbReference type="NCBI Taxonomy" id="104421"/>
    <lineage>
        <taxon>Eukaryota</taxon>
        <taxon>Metazoa</taxon>
        <taxon>Ecdysozoa</taxon>
        <taxon>Arthropoda</taxon>
        <taxon>Hexapoda</taxon>
        <taxon>Insecta</taxon>
        <taxon>Pterygota</taxon>
        <taxon>Neoptera</taxon>
        <taxon>Endopterygota</taxon>
        <taxon>Hymenoptera</taxon>
        <taxon>Apocrita</taxon>
        <taxon>Aculeata</taxon>
        <taxon>Formicoidea</taxon>
        <taxon>Formicidae</taxon>
        <taxon>Formicinae</taxon>
        <taxon>Camponotus</taxon>
    </lineage>
</organism>
<proteinExistence type="predicted"/>
<evidence type="ECO:0000313" key="2">
    <source>
        <dbReference type="Proteomes" id="UP000000311"/>
    </source>
</evidence>
<name>E2A673_CAMFO</name>
<accession>E2A673</accession>
<dbReference type="InParanoid" id="E2A673"/>
<sequence length="299" mass="35312">MIYAVDDHADDDLEDTLYHTIPHFLLRPSHHMEFECWKNDTYGLTDEFLSQGNWTLGSKQVGLTDSSMAEVANGLRVECNPQDGMEDDRAHSIGTPRREKFLLVADPDNVHFLYRIAEQTDSLLSIVNATKDDRVGIRNPPSALKESANSWRKRFTTFLFNYKLSMTHEYLALFNHCQFNEKIDWTTRISLQHNRFNTNKKFVLKDEFIVQSSTRKTYISSAQMFQLDSDTEENFFPEENSRLGTNQKDSKRFRDGHQLWLKMSQPWRYFNYYDSEYFEQEGVQTNKDCIRYNSEVHYL</sequence>
<reference evidence="1 2" key="1">
    <citation type="journal article" date="2010" name="Science">
        <title>Genomic comparison of the ants Camponotus floridanus and Harpegnathos saltator.</title>
        <authorList>
            <person name="Bonasio R."/>
            <person name="Zhang G."/>
            <person name="Ye C."/>
            <person name="Mutti N.S."/>
            <person name="Fang X."/>
            <person name="Qin N."/>
            <person name="Donahue G."/>
            <person name="Yang P."/>
            <person name="Li Q."/>
            <person name="Li C."/>
            <person name="Zhang P."/>
            <person name="Huang Z."/>
            <person name="Berger S.L."/>
            <person name="Reinberg D."/>
            <person name="Wang J."/>
            <person name="Liebig J."/>
        </authorList>
    </citation>
    <scope>NUCLEOTIDE SEQUENCE [LARGE SCALE GENOMIC DNA]</scope>
    <source>
        <strain evidence="2">C129</strain>
    </source>
</reference>
<evidence type="ECO:0000313" key="1">
    <source>
        <dbReference type="EMBL" id="EFN71053.1"/>
    </source>
</evidence>
<gene>
    <name evidence="1" type="ORF">EAG_03222</name>
</gene>
<dbReference type="AlphaFoldDB" id="E2A673"/>
<dbReference type="EMBL" id="GL437116">
    <property type="protein sequence ID" value="EFN71053.1"/>
    <property type="molecule type" value="Genomic_DNA"/>
</dbReference>
<keyword evidence="2" id="KW-1185">Reference proteome</keyword>